<evidence type="ECO:0000256" key="12">
    <source>
        <dbReference type="ARBA" id="ARBA00023136"/>
    </source>
</evidence>
<comment type="function">
    <text evidence="14 15">Catalyzes the oxidation of protoporphyrinogen IX to protoporphyrin IX.</text>
</comment>
<evidence type="ECO:0000256" key="4">
    <source>
        <dbReference type="ARBA" id="ARBA00017504"/>
    </source>
</evidence>
<evidence type="ECO:0000256" key="7">
    <source>
        <dbReference type="ARBA" id="ARBA00022692"/>
    </source>
</evidence>
<dbReference type="AlphaFoldDB" id="A0A1Y5FAZ9"/>
<evidence type="ECO:0000256" key="14">
    <source>
        <dbReference type="HAMAP-Rule" id="MF_02239"/>
    </source>
</evidence>
<feature type="transmembrane region" description="Helical" evidence="14">
    <location>
        <begin position="151"/>
        <end position="172"/>
    </location>
</feature>
<evidence type="ECO:0000256" key="1">
    <source>
        <dbReference type="ARBA" id="ARBA00004651"/>
    </source>
</evidence>
<organism evidence="16 17">
    <name type="scientific">Halobacteriovorax marinus</name>
    <dbReference type="NCBI Taxonomy" id="97084"/>
    <lineage>
        <taxon>Bacteria</taxon>
        <taxon>Pseudomonadati</taxon>
        <taxon>Bdellovibrionota</taxon>
        <taxon>Bacteriovoracia</taxon>
        <taxon>Bacteriovoracales</taxon>
        <taxon>Halobacteriovoraceae</taxon>
        <taxon>Halobacteriovorax</taxon>
    </lineage>
</organism>
<comment type="cofactor">
    <cofactor evidence="14 15">
        <name>heme b</name>
        <dbReference type="ChEBI" id="CHEBI:60344"/>
    </cofactor>
    <text evidence="14 15">Binds 1 heme b (iron(II)-protoporphyrin IX) group per subunit.</text>
</comment>
<comment type="pathway">
    <text evidence="2 14 15">Porphyrin-containing compound metabolism; protoporphyrin-IX biosynthesis; protoporphyrin-IX from protoporphyrinogen-IX: step 1/1.</text>
</comment>
<feature type="transmembrane region" description="Helical" evidence="14">
    <location>
        <begin position="87"/>
        <end position="106"/>
    </location>
</feature>
<evidence type="ECO:0000256" key="9">
    <source>
        <dbReference type="ARBA" id="ARBA00022989"/>
    </source>
</evidence>
<dbReference type="Proteomes" id="UP000196531">
    <property type="component" value="Unassembled WGS sequence"/>
</dbReference>
<dbReference type="GO" id="GO:0070818">
    <property type="term" value="F:protoporphyrinogen oxidase activity"/>
    <property type="evidence" value="ECO:0007669"/>
    <property type="project" value="UniProtKB-UniRule"/>
</dbReference>
<dbReference type="UniPathway" id="UPA00251">
    <property type="reaction ID" value="UER00324"/>
</dbReference>
<evidence type="ECO:0000256" key="3">
    <source>
        <dbReference type="ARBA" id="ARBA00006501"/>
    </source>
</evidence>
<gene>
    <name evidence="16" type="ORF">A9Q84_04755</name>
</gene>
<sequence length="179" mass="21032">MEAFPYLKALHIIFIVTWFAGLFYIVRLFIYQTEASEKSEPEKSILTNQFKIMSKRLWYGITWPSAILTAILGPSLIHIYFPISEHPWLIAKLIFVLFLYIYHYICHRIYKSLQNESYTWSSTKLRIWNEVATVLLFAIVFLVILQDILSMWKGVLGLLAFSGVLMVAIKAYKQKRVEE</sequence>
<dbReference type="GO" id="GO:0046872">
    <property type="term" value="F:metal ion binding"/>
    <property type="evidence" value="ECO:0007669"/>
    <property type="project" value="UniProtKB-UniRule"/>
</dbReference>
<keyword evidence="12 14" id="KW-0472">Membrane</keyword>
<dbReference type="EMBL" id="MAAO01000004">
    <property type="protein sequence ID" value="OUR98727.1"/>
    <property type="molecule type" value="Genomic_DNA"/>
</dbReference>
<dbReference type="PANTHER" id="PTHR40255">
    <property type="entry name" value="UPF0093 MEMBRANE PROTEIN SLR1790"/>
    <property type="match status" value="1"/>
</dbReference>
<reference evidence="17" key="1">
    <citation type="journal article" date="2017" name="Proc. Natl. Acad. Sci. U.S.A.">
        <title>Simulation of Deepwater Horizon oil plume reveals substrate specialization within a complex community of hydrocarbon-degraders.</title>
        <authorList>
            <person name="Hu P."/>
            <person name="Dubinsky E.A."/>
            <person name="Probst A.J."/>
            <person name="Wang J."/>
            <person name="Sieber C.M.K."/>
            <person name="Tom L.M."/>
            <person name="Gardinali P."/>
            <person name="Banfield J.F."/>
            <person name="Atlas R.M."/>
            <person name="Andersen G.L."/>
        </authorList>
    </citation>
    <scope>NUCLEOTIDE SEQUENCE [LARGE SCALE GENOMIC DNA]</scope>
</reference>
<accession>A0A1Y5FAZ9</accession>
<keyword evidence="9 14" id="KW-1133">Transmembrane helix</keyword>
<comment type="caution">
    <text evidence="16">The sequence shown here is derived from an EMBL/GenBank/DDBJ whole genome shotgun (WGS) entry which is preliminary data.</text>
</comment>
<evidence type="ECO:0000256" key="15">
    <source>
        <dbReference type="PIRNR" id="PIRNR004638"/>
    </source>
</evidence>
<feature type="binding site" description="axial binding residue" evidence="14">
    <location>
        <position position="11"/>
    </location>
    <ligand>
        <name>heme</name>
        <dbReference type="ChEBI" id="CHEBI:30413"/>
    </ligand>
    <ligandPart>
        <name>Fe</name>
        <dbReference type="ChEBI" id="CHEBI:18248"/>
    </ligandPart>
</feature>
<keyword evidence="11 14" id="KW-0408">Iron</keyword>
<comment type="similarity">
    <text evidence="3 14 15">Belongs to the HemJ family.</text>
</comment>
<comment type="subunit">
    <text evidence="14">Homodimer.</text>
</comment>
<dbReference type="HAMAP" id="MF_02239">
    <property type="entry name" value="HemJ"/>
    <property type="match status" value="1"/>
</dbReference>
<protein>
    <recommendedName>
        <fullName evidence="4 14">Protoporphyrinogen IX oxidase</fullName>
        <shortName evidence="14">PPO</shortName>
        <ecNumber evidence="14 15">1.3.99.-</ecNumber>
    </recommendedName>
</protein>
<evidence type="ECO:0000256" key="8">
    <source>
        <dbReference type="ARBA" id="ARBA00022723"/>
    </source>
</evidence>
<feature type="transmembrane region" description="Helical" evidence="14">
    <location>
        <begin position="57"/>
        <end position="81"/>
    </location>
</feature>
<feature type="transmembrane region" description="Helical" evidence="14">
    <location>
        <begin position="127"/>
        <end position="145"/>
    </location>
</feature>
<evidence type="ECO:0000256" key="10">
    <source>
        <dbReference type="ARBA" id="ARBA00023002"/>
    </source>
</evidence>
<proteinExistence type="inferred from homology"/>
<feature type="binding site" description="axial binding residue" evidence="14">
    <location>
        <position position="92"/>
    </location>
    <ligand>
        <name>heme</name>
        <dbReference type="ChEBI" id="CHEBI:30413"/>
    </ligand>
    <ligandPart>
        <name>Fe</name>
        <dbReference type="ChEBI" id="CHEBI:18248"/>
    </ligandPart>
</feature>
<dbReference type="InterPro" id="IPR005265">
    <property type="entry name" value="HemJ-like"/>
</dbReference>
<evidence type="ECO:0000256" key="11">
    <source>
        <dbReference type="ARBA" id="ARBA00023004"/>
    </source>
</evidence>
<dbReference type="GO" id="GO:0006782">
    <property type="term" value="P:protoporphyrinogen IX biosynthetic process"/>
    <property type="evidence" value="ECO:0007669"/>
    <property type="project" value="UniProtKB-UniRule"/>
</dbReference>
<keyword evidence="10 14" id="KW-0560">Oxidoreductase</keyword>
<dbReference type="PANTHER" id="PTHR40255:SF1">
    <property type="entry name" value="PROTOPORPHYRINOGEN IX OXIDASE"/>
    <property type="match status" value="1"/>
</dbReference>
<comment type="catalytic activity">
    <reaction evidence="13 14 15">
        <text>protoporphyrinogen IX + 3 A = protoporphyrin IX + 3 AH2</text>
        <dbReference type="Rhea" id="RHEA:62000"/>
        <dbReference type="ChEBI" id="CHEBI:13193"/>
        <dbReference type="ChEBI" id="CHEBI:17499"/>
        <dbReference type="ChEBI" id="CHEBI:57306"/>
        <dbReference type="ChEBI" id="CHEBI:57307"/>
    </reaction>
</comment>
<dbReference type="PIRSF" id="PIRSF004638">
    <property type="entry name" value="UCP004638"/>
    <property type="match status" value="1"/>
</dbReference>
<evidence type="ECO:0000313" key="17">
    <source>
        <dbReference type="Proteomes" id="UP000196531"/>
    </source>
</evidence>
<feature type="transmembrane region" description="Helical" evidence="14">
    <location>
        <begin position="6"/>
        <end position="30"/>
    </location>
</feature>
<evidence type="ECO:0000313" key="16">
    <source>
        <dbReference type="EMBL" id="OUR98727.1"/>
    </source>
</evidence>
<evidence type="ECO:0000256" key="2">
    <source>
        <dbReference type="ARBA" id="ARBA00005073"/>
    </source>
</evidence>
<name>A0A1Y5FAZ9_9BACT</name>
<keyword evidence="6 14" id="KW-0349">Heme</keyword>
<evidence type="ECO:0000256" key="5">
    <source>
        <dbReference type="ARBA" id="ARBA00022475"/>
    </source>
</evidence>
<keyword evidence="7 14" id="KW-0812">Transmembrane</keyword>
<dbReference type="EC" id="1.3.99.-" evidence="14 15"/>
<evidence type="ECO:0000256" key="6">
    <source>
        <dbReference type="ARBA" id="ARBA00022617"/>
    </source>
</evidence>
<comment type="subcellular location">
    <subcellularLocation>
        <location evidence="1 14">Cell membrane</location>
        <topology evidence="1 14">Multi-pass membrane protein</topology>
    </subcellularLocation>
</comment>
<keyword evidence="5 14" id="KW-1003">Cell membrane</keyword>
<dbReference type="GO" id="GO:0005886">
    <property type="term" value="C:plasma membrane"/>
    <property type="evidence" value="ECO:0007669"/>
    <property type="project" value="UniProtKB-SubCell"/>
</dbReference>
<evidence type="ECO:0000256" key="13">
    <source>
        <dbReference type="ARBA" id="ARBA00048390"/>
    </source>
</evidence>
<keyword evidence="8 14" id="KW-0479">Metal-binding</keyword>
<dbReference type="Pfam" id="PF03653">
    <property type="entry name" value="UPF0093"/>
    <property type="match status" value="1"/>
</dbReference>